<keyword evidence="7 9" id="KW-0472">Membrane</keyword>
<feature type="transmembrane region" description="Helical" evidence="9">
    <location>
        <begin position="216"/>
        <end position="238"/>
    </location>
</feature>
<name>A0A0E0KQG5_ORYPU</name>
<keyword evidence="6" id="KW-0406">Ion transport</keyword>
<evidence type="ECO:0000313" key="11">
    <source>
        <dbReference type="Proteomes" id="UP000026962"/>
    </source>
</evidence>
<evidence type="ECO:0000256" key="7">
    <source>
        <dbReference type="ARBA" id="ARBA00023136"/>
    </source>
</evidence>
<sequence length="465" mass="49945">MAIMQSAAVETTAAATDQHHQANGEVVVVVGGGGGGGWVDGCWARLRAVVEMVGRWVGGFARKVVGIAADDPRRVAHSLKVGLALTLVSVLYYVTPLFKGFGVSTLWAVLTVVVVMEYTVGGTLSKGLNRAFATLVAGFIAVGAHQVANRCGAQGEPILLAVFVFLLASAATFSRFIPEIKARYDYGVTIFILTFSLVAVSSYRVEELIQLAHQRFSTIVVGVATCLCTTIFVMPVWAGEDLHKLAAGNLDKLAEFLEGMETECFGESATSESLEGKAFLQAYKSILNSKATEDSLCNFAKWEPGHGKFSFKHPWSQYQRIGALSRQCASSMEAMASASYVITLTKSQYPEANPELSFKVRTACSEMSSHSAQALRELSAAIRTMTVPSTTSMSAAIKAAKTLRSELSEDKALMQVMHVAVTASLLSDLVTQVKKIAESVDNLARLACFKVPEKSQKEVVINIMS</sequence>
<organism evidence="10">
    <name type="scientific">Oryza punctata</name>
    <name type="common">Red rice</name>
    <dbReference type="NCBI Taxonomy" id="4537"/>
    <lineage>
        <taxon>Eukaryota</taxon>
        <taxon>Viridiplantae</taxon>
        <taxon>Streptophyta</taxon>
        <taxon>Embryophyta</taxon>
        <taxon>Tracheophyta</taxon>
        <taxon>Spermatophyta</taxon>
        <taxon>Magnoliopsida</taxon>
        <taxon>Liliopsida</taxon>
        <taxon>Poales</taxon>
        <taxon>Poaceae</taxon>
        <taxon>BOP clade</taxon>
        <taxon>Oryzoideae</taxon>
        <taxon>Oryzeae</taxon>
        <taxon>Oryzinae</taxon>
        <taxon>Oryza</taxon>
    </lineage>
</organism>
<dbReference type="HOGENOM" id="CLU_020841_2_1_1"/>
<comment type="subcellular location">
    <subcellularLocation>
        <location evidence="1">Membrane</location>
        <topology evidence="1">Multi-pass membrane protein</topology>
    </subcellularLocation>
</comment>
<reference evidence="10" key="1">
    <citation type="submission" date="2015-04" db="UniProtKB">
        <authorList>
            <consortium name="EnsemblPlants"/>
        </authorList>
    </citation>
    <scope>IDENTIFICATION</scope>
</reference>
<feature type="transmembrane region" description="Helical" evidence="9">
    <location>
        <begin position="127"/>
        <end position="146"/>
    </location>
</feature>
<evidence type="ECO:0000256" key="3">
    <source>
        <dbReference type="ARBA" id="ARBA00022448"/>
    </source>
</evidence>
<protein>
    <recommendedName>
        <fullName evidence="12">ALMT1</fullName>
    </recommendedName>
</protein>
<dbReference type="InterPro" id="IPR020966">
    <property type="entry name" value="ALMT"/>
</dbReference>
<dbReference type="GO" id="GO:0034220">
    <property type="term" value="P:monoatomic ion transmembrane transport"/>
    <property type="evidence" value="ECO:0007669"/>
    <property type="project" value="UniProtKB-KW"/>
</dbReference>
<dbReference type="Pfam" id="PF11744">
    <property type="entry name" value="ALMT"/>
    <property type="match status" value="1"/>
</dbReference>
<dbReference type="EnsemblPlants" id="OPUNC04G10230.1">
    <property type="protein sequence ID" value="OPUNC04G10230.1"/>
    <property type="gene ID" value="OPUNC04G10230"/>
</dbReference>
<evidence type="ECO:0000256" key="8">
    <source>
        <dbReference type="ARBA" id="ARBA00023303"/>
    </source>
</evidence>
<accession>A0A0E0KQG5</accession>
<dbReference type="Proteomes" id="UP000026962">
    <property type="component" value="Chromosome 4"/>
</dbReference>
<evidence type="ECO:0000256" key="9">
    <source>
        <dbReference type="SAM" id="Phobius"/>
    </source>
</evidence>
<evidence type="ECO:0008006" key="12">
    <source>
        <dbReference type="Google" id="ProtNLM"/>
    </source>
</evidence>
<dbReference type="Gramene" id="OPUNC04G10230.1">
    <property type="protein sequence ID" value="OPUNC04G10230.1"/>
    <property type="gene ID" value="OPUNC04G10230"/>
</dbReference>
<keyword evidence="4 9" id="KW-0812">Transmembrane</keyword>
<dbReference type="AlphaFoldDB" id="A0A0E0KQG5"/>
<proteinExistence type="inferred from homology"/>
<keyword evidence="11" id="KW-1185">Reference proteome</keyword>
<evidence type="ECO:0000256" key="5">
    <source>
        <dbReference type="ARBA" id="ARBA00022989"/>
    </source>
</evidence>
<dbReference type="OMA" id="CTTIFVM"/>
<evidence type="ECO:0000256" key="2">
    <source>
        <dbReference type="ARBA" id="ARBA00007079"/>
    </source>
</evidence>
<keyword evidence="3" id="KW-0813">Transport</keyword>
<dbReference type="PANTHER" id="PTHR31086">
    <property type="entry name" value="ALUMINUM-ACTIVATED MALATE TRANSPORTER 10"/>
    <property type="match status" value="1"/>
</dbReference>
<keyword evidence="8" id="KW-0407">Ion channel</keyword>
<evidence type="ECO:0000313" key="10">
    <source>
        <dbReference type="EnsemblPlants" id="OPUNC04G10230.1"/>
    </source>
</evidence>
<evidence type="ECO:0000256" key="1">
    <source>
        <dbReference type="ARBA" id="ARBA00004141"/>
    </source>
</evidence>
<comment type="similarity">
    <text evidence="2">Belongs to the aromatic acid exporter (TC 2.A.85) family.</text>
</comment>
<dbReference type="STRING" id="4537.A0A0E0KQG5"/>
<dbReference type="GO" id="GO:0016020">
    <property type="term" value="C:membrane"/>
    <property type="evidence" value="ECO:0007669"/>
    <property type="project" value="UniProtKB-SubCell"/>
</dbReference>
<dbReference type="eggNOG" id="KOG4711">
    <property type="taxonomic scope" value="Eukaryota"/>
</dbReference>
<dbReference type="GO" id="GO:0015743">
    <property type="term" value="P:malate transport"/>
    <property type="evidence" value="ECO:0007669"/>
    <property type="project" value="InterPro"/>
</dbReference>
<reference evidence="10" key="2">
    <citation type="submission" date="2018-05" db="EMBL/GenBank/DDBJ databases">
        <title>OpunRS2 (Oryza punctata Reference Sequence Version 2).</title>
        <authorList>
            <person name="Zhang J."/>
            <person name="Kudrna D."/>
            <person name="Lee S."/>
            <person name="Talag J."/>
            <person name="Welchert J."/>
            <person name="Wing R.A."/>
        </authorList>
    </citation>
    <scope>NUCLEOTIDE SEQUENCE [LARGE SCALE GENOMIC DNA]</scope>
</reference>
<evidence type="ECO:0000256" key="6">
    <source>
        <dbReference type="ARBA" id="ARBA00023065"/>
    </source>
</evidence>
<feature type="transmembrane region" description="Helical" evidence="9">
    <location>
        <begin position="158"/>
        <end position="177"/>
    </location>
</feature>
<keyword evidence="5 9" id="KW-1133">Transmembrane helix</keyword>
<feature type="transmembrane region" description="Helical" evidence="9">
    <location>
        <begin position="184"/>
        <end position="204"/>
    </location>
</feature>
<feature type="transmembrane region" description="Helical" evidence="9">
    <location>
        <begin position="101"/>
        <end position="120"/>
    </location>
</feature>
<evidence type="ECO:0000256" key="4">
    <source>
        <dbReference type="ARBA" id="ARBA00022692"/>
    </source>
</evidence>